<dbReference type="EMBL" id="CP002869">
    <property type="protein sequence ID" value="AEI39030.1"/>
    <property type="molecule type" value="Genomic_DNA"/>
</dbReference>
<evidence type="ECO:0000256" key="1">
    <source>
        <dbReference type="SAM" id="Phobius"/>
    </source>
</evidence>
<dbReference type="HOGENOM" id="CLU_942342_0_0_9"/>
<dbReference type="KEGG" id="pms:KNP414_00405"/>
<gene>
    <name evidence="2" type="ordered locus">KNP414_00405</name>
</gene>
<reference evidence="2 3" key="2">
    <citation type="journal article" date="2013" name="Genome Announc.">
        <title>Genome Sequence of Growth-Improving Paenibacillus mucilaginosus Strain KNP414.</title>
        <authorList>
            <person name="Lu J.J."/>
            <person name="Wang J.F."/>
            <person name="Hu X.F."/>
        </authorList>
    </citation>
    <scope>NUCLEOTIDE SEQUENCE [LARGE SCALE GENOMIC DNA]</scope>
    <source>
        <strain evidence="2 3">KNP414</strain>
    </source>
</reference>
<organism evidence="2 3">
    <name type="scientific">Paenibacillus mucilaginosus (strain KNP414)</name>
    <dbReference type="NCBI Taxonomy" id="1036673"/>
    <lineage>
        <taxon>Bacteria</taxon>
        <taxon>Bacillati</taxon>
        <taxon>Bacillota</taxon>
        <taxon>Bacilli</taxon>
        <taxon>Bacillales</taxon>
        <taxon>Paenibacillaceae</taxon>
        <taxon>Paenibacillus</taxon>
    </lineage>
</organism>
<evidence type="ECO:0008006" key="4">
    <source>
        <dbReference type="Google" id="ProtNLM"/>
    </source>
</evidence>
<proteinExistence type="predicted"/>
<reference evidence="3" key="1">
    <citation type="submission" date="2011-06" db="EMBL/GenBank/DDBJ databases">
        <title>Complete genome sequence of Paenibacillus mucilaginosus KNP414.</title>
        <authorList>
            <person name="Wang J."/>
            <person name="Hu S."/>
            <person name="Hu X."/>
            <person name="Zhang B."/>
            <person name="Dong D."/>
            <person name="Zhang S."/>
            <person name="Zhao K."/>
            <person name="Wu D."/>
        </authorList>
    </citation>
    <scope>NUCLEOTIDE SEQUENCE [LARGE SCALE GENOMIC DNA]</scope>
    <source>
        <strain evidence="3">KNP414</strain>
    </source>
</reference>
<feature type="transmembrane region" description="Helical" evidence="1">
    <location>
        <begin position="20"/>
        <end position="37"/>
    </location>
</feature>
<dbReference type="Proteomes" id="UP000006620">
    <property type="component" value="Chromosome"/>
</dbReference>
<evidence type="ECO:0000313" key="2">
    <source>
        <dbReference type="EMBL" id="AEI39030.1"/>
    </source>
</evidence>
<keyword evidence="1" id="KW-0472">Membrane</keyword>
<accession>F8FP80</accession>
<protein>
    <recommendedName>
        <fullName evidence="4">SAF domain-containing protein</fullName>
    </recommendedName>
</protein>
<keyword evidence="1" id="KW-0812">Transmembrane</keyword>
<name>F8FP80_PAEMK</name>
<evidence type="ECO:0000313" key="3">
    <source>
        <dbReference type="Proteomes" id="UP000006620"/>
    </source>
</evidence>
<dbReference type="PATRIC" id="fig|1036673.3.peg.357"/>
<dbReference type="AlphaFoldDB" id="F8FP80"/>
<keyword evidence="1" id="KW-1133">Transmembrane helix</keyword>
<dbReference type="RefSeq" id="WP_013914196.1">
    <property type="nucleotide sequence ID" value="NC_015690.1"/>
</dbReference>
<sequence>MFKRGSSDTRVLVNKLKSIGVYLLALGVFLASLVMILNNTSKYKRDVAVAEFREDVGSGTLIKKDMIQKRTLAERDYDSKTMVPYDQAASLIEGKYTGIYIPKGVPLQKTWFTDKKKERLKYLKDMKENQEFVTIPYDSRYSGGRVLLPGDYVKLYAVYQGTDPATGQLNKLADVDVIFKKIKVTDLLNAEEESVLGYLEDAQMLSREQQEALMKRKEFQDSLTPKFMGLVLTNEEAEALQKFLGNGKIQIKADILTRDENVENSNKIGSLLSQLQGGTAAPAPQADGAAQP</sequence>